<feature type="domain" description="OmpA-like" evidence="3">
    <location>
        <begin position="143"/>
        <end position="261"/>
    </location>
</feature>
<organism evidence="4 5">
    <name type="scientific">Halopseudomonas aestusnigri</name>
    <dbReference type="NCBI Taxonomy" id="857252"/>
    <lineage>
        <taxon>Bacteria</taxon>
        <taxon>Pseudomonadati</taxon>
        <taxon>Pseudomonadota</taxon>
        <taxon>Gammaproteobacteria</taxon>
        <taxon>Pseudomonadales</taxon>
        <taxon>Pseudomonadaceae</taxon>
        <taxon>Halopseudomonas</taxon>
    </lineage>
</organism>
<keyword evidence="2" id="KW-0812">Transmembrane</keyword>
<proteinExistence type="predicted"/>
<dbReference type="Gene3D" id="3.30.1330.60">
    <property type="entry name" value="OmpA-like domain"/>
    <property type="match status" value="1"/>
</dbReference>
<dbReference type="PANTHER" id="PTHR30329:SF21">
    <property type="entry name" value="LIPOPROTEIN YIAD-RELATED"/>
    <property type="match status" value="1"/>
</dbReference>
<dbReference type="EMBL" id="FNVE01000003">
    <property type="protein sequence ID" value="SEG03655.1"/>
    <property type="molecule type" value="Genomic_DNA"/>
</dbReference>
<keyword evidence="5" id="KW-1185">Reference proteome</keyword>
<dbReference type="InterPro" id="IPR036737">
    <property type="entry name" value="OmpA-like_sf"/>
</dbReference>
<comment type="caution">
    <text evidence="4">The sequence shown here is derived from an EMBL/GenBank/DDBJ whole genome shotgun (WGS) entry which is preliminary data.</text>
</comment>
<dbReference type="Proteomes" id="UP000243518">
    <property type="component" value="Unassembled WGS sequence"/>
</dbReference>
<evidence type="ECO:0000256" key="1">
    <source>
        <dbReference type="PROSITE-ProRule" id="PRU00473"/>
    </source>
</evidence>
<dbReference type="PANTHER" id="PTHR30329">
    <property type="entry name" value="STATOR ELEMENT OF FLAGELLAR MOTOR COMPLEX"/>
    <property type="match status" value="1"/>
</dbReference>
<gene>
    <name evidence="4" type="ORF">SAMN05216586_10333</name>
</gene>
<name>A0AAQ1G658_9GAMM</name>
<dbReference type="PROSITE" id="PS51123">
    <property type="entry name" value="OMPA_2"/>
    <property type="match status" value="1"/>
</dbReference>
<dbReference type="SUPFAM" id="SSF103088">
    <property type="entry name" value="OmpA-like"/>
    <property type="match status" value="1"/>
</dbReference>
<dbReference type="GO" id="GO:0016020">
    <property type="term" value="C:membrane"/>
    <property type="evidence" value="ECO:0007669"/>
    <property type="project" value="UniProtKB-UniRule"/>
</dbReference>
<dbReference type="AlphaFoldDB" id="A0AAQ1G658"/>
<keyword evidence="2" id="KW-1133">Transmembrane helix</keyword>
<dbReference type="CDD" id="cd07185">
    <property type="entry name" value="OmpA_C-like"/>
    <property type="match status" value="1"/>
</dbReference>
<keyword evidence="1 2" id="KW-0472">Membrane</keyword>
<sequence length="261" mass="28471">MTDLPGDDDDRARSVLLEKQLHLTELELQRARREGAVAAHRARRQPIIHEAFEPPEEEGWLTVYLDVLTLLLVMLVVMLTFAGSVRDNSSGSVEVDTLSETAAPVQIVSPPITQPVVPAPTSDPLSGLDTSALGDDIEVIYNDQSVSFRISSEIIFAPAEAELSLDGLLVLRKLLPLLRQGEHRITIAGHTDSLPIRSLRYPSNWELSGARAGSVVRYLEANGIASQRLVAVGYADTQPLQGNDTATGRAANRRVELILEK</sequence>
<feature type="transmembrane region" description="Helical" evidence="2">
    <location>
        <begin position="61"/>
        <end position="82"/>
    </location>
</feature>
<dbReference type="RefSeq" id="WP_088274934.1">
    <property type="nucleotide sequence ID" value="NZ_FNVE01000003.1"/>
</dbReference>
<reference evidence="4 5" key="1">
    <citation type="submission" date="2016-10" db="EMBL/GenBank/DDBJ databases">
        <authorList>
            <person name="Varghese N."/>
            <person name="Submissions S."/>
        </authorList>
    </citation>
    <scope>NUCLEOTIDE SEQUENCE [LARGE SCALE GENOMIC DNA]</scope>
    <source>
        <strain evidence="4 5">CECT 8317</strain>
    </source>
</reference>
<dbReference type="Pfam" id="PF00691">
    <property type="entry name" value="OmpA"/>
    <property type="match status" value="1"/>
</dbReference>
<evidence type="ECO:0000313" key="4">
    <source>
        <dbReference type="EMBL" id="SEG03655.1"/>
    </source>
</evidence>
<dbReference type="InterPro" id="IPR006665">
    <property type="entry name" value="OmpA-like"/>
</dbReference>
<evidence type="ECO:0000313" key="5">
    <source>
        <dbReference type="Proteomes" id="UP000243518"/>
    </source>
</evidence>
<dbReference type="InterPro" id="IPR050330">
    <property type="entry name" value="Bact_OuterMem_StrucFunc"/>
</dbReference>
<evidence type="ECO:0000259" key="3">
    <source>
        <dbReference type="PROSITE" id="PS51123"/>
    </source>
</evidence>
<evidence type="ECO:0000256" key="2">
    <source>
        <dbReference type="SAM" id="Phobius"/>
    </source>
</evidence>
<accession>A0AAQ1G658</accession>
<protein>
    <submittedName>
        <fullName evidence="4">Chemotaxis protein MotB</fullName>
    </submittedName>
</protein>